<dbReference type="Pfam" id="PF00496">
    <property type="entry name" value="SBP_bac_5"/>
    <property type="match status" value="1"/>
</dbReference>
<feature type="signal peptide" evidence="2">
    <location>
        <begin position="1"/>
        <end position="17"/>
    </location>
</feature>
<keyword evidence="5" id="KW-1185">Reference proteome</keyword>
<evidence type="ECO:0000256" key="2">
    <source>
        <dbReference type="SAM" id="SignalP"/>
    </source>
</evidence>
<comment type="caution">
    <text evidence="4">The sequence shown here is derived from an EMBL/GenBank/DDBJ whole genome shotgun (WGS) entry which is preliminary data.</text>
</comment>
<feature type="compositionally biased region" description="Low complexity" evidence="1">
    <location>
        <begin position="28"/>
        <end position="45"/>
    </location>
</feature>
<feature type="chain" id="PRO_5047045278" evidence="2">
    <location>
        <begin position="18"/>
        <end position="647"/>
    </location>
</feature>
<feature type="domain" description="Solute-binding protein family 5" evidence="3">
    <location>
        <begin position="165"/>
        <end position="549"/>
    </location>
</feature>
<dbReference type="Proteomes" id="UP001500236">
    <property type="component" value="Unassembled WGS sequence"/>
</dbReference>
<organism evidence="4 5">
    <name type="scientific">Nesterenkonia aethiopica</name>
    <dbReference type="NCBI Taxonomy" id="269144"/>
    <lineage>
        <taxon>Bacteria</taxon>
        <taxon>Bacillati</taxon>
        <taxon>Actinomycetota</taxon>
        <taxon>Actinomycetes</taxon>
        <taxon>Micrococcales</taxon>
        <taxon>Micrococcaceae</taxon>
        <taxon>Nesterenkonia</taxon>
    </lineage>
</organism>
<keyword evidence="2" id="KW-0732">Signal</keyword>
<dbReference type="InterPro" id="IPR039424">
    <property type="entry name" value="SBP_5"/>
</dbReference>
<evidence type="ECO:0000256" key="1">
    <source>
        <dbReference type="SAM" id="MobiDB-lite"/>
    </source>
</evidence>
<evidence type="ECO:0000259" key="3">
    <source>
        <dbReference type="Pfam" id="PF00496"/>
    </source>
</evidence>
<accession>A0ABP6M585</accession>
<dbReference type="Gene3D" id="3.40.190.10">
    <property type="entry name" value="Periplasmic binding protein-like II"/>
    <property type="match status" value="1"/>
</dbReference>
<protein>
    <submittedName>
        <fullName evidence="4">ABC transporter substrate-binding protein</fullName>
    </submittedName>
</protein>
<dbReference type="EMBL" id="BAAAVT010000017">
    <property type="protein sequence ID" value="GAA3071783.1"/>
    <property type="molecule type" value="Genomic_DNA"/>
</dbReference>
<dbReference type="PROSITE" id="PS51257">
    <property type="entry name" value="PROKAR_LIPOPROTEIN"/>
    <property type="match status" value="1"/>
</dbReference>
<gene>
    <name evidence="4" type="ORF">GCM10010529_24870</name>
</gene>
<dbReference type="InterPro" id="IPR000914">
    <property type="entry name" value="SBP_5_dom"/>
</dbReference>
<name>A0ABP6M585_9MICC</name>
<reference evidence="5" key="1">
    <citation type="journal article" date="2019" name="Int. J. Syst. Evol. Microbiol.">
        <title>The Global Catalogue of Microorganisms (GCM) 10K type strain sequencing project: providing services to taxonomists for standard genome sequencing and annotation.</title>
        <authorList>
            <consortium name="The Broad Institute Genomics Platform"/>
            <consortium name="The Broad Institute Genome Sequencing Center for Infectious Disease"/>
            <person name="Wu L."/>
            <person name="Ma J."/>
        </authorList>
    </citation>
    <scope>NUCLEOTIDE SEQUENCE [LARGE SCALE GENOMIC DNA]</scope>
    <source>
        <strain evidence="5">JCM 14309</strain>
    </source>
</reference>
<feature type="region of interest" description="Disordered" evidence="1">
    <location>
        <begin position="25"/>
        <end position="54"/>
    </location>
</feature>
<evidence type="ECO:0000313" key="4">
    <source>
        <dbReference type="EMBL" id="GAA3071783.1"/>
    </source>
</evidence>
<dbReference type="PANTHER" id="PTHR30290:SF65">
    <property type="entry name" value="MONOACYL PHOSPHATIDYLINOSITOL TETRAMANNOSIDE-BINDING PROTEIN LPQW-RELATED"/>
    <property type="match status" value="1"/>
</dbReference>
<proteinExistence type="predicted"/>
<dbReference type="Gene3D" id="3.10.105.10">
    <property type="entry name" value="Dipeptide-binding Protein, Domain 3"/>
    <property type="match status" value="1"/>
</dbReference>
<dbReference type="RefSeq" id="WP_311023618.1">
    <property type="nucleotide sequence ID" value="NZ_BAAAVT010000017.1"/>
</dbReference>
<dbReference type="SUPFAM" id="SSF53850">
    <property type="entry name" value="Periplasmic binding protein-like II"/>
    <property type="match status" value="1"/>
</dbReference>
<evidence type="ECO:0000313" key="5">
    <source>
        <dbReference type="Proteomes" id="UP001500236"/>
    </source>
</evidence>
<sequence>MKIRKLSAAVAMTAAGALVISGCTPGSDDNGNGDAEENGNGAAADQTQEGQQYTVEPTDGTRASFEDFETTDDEINVAVADVEYVSYNNNARTSNNTTNSAIAGLQSSSFWYYGTDLSINQNEEFGSFEITQEGETVYEEDEDGETLLDEETGEPVINEEESTPLIVEYTISDDATWSDGTPITVADYVLTWGAQHPGIVNEDEPETEDGEANYLFDSVSKNFGTYIPDGPQGDLDGKTFTVEYSDHYAYVDWQLIITWPEPAHIVAEQAGMSVEELSEAFRDQDSASLEEAAEFWNEGWHVQDGDLPDADLMPSSGPYVVDSFVSGEYVSLVANEDFWGTPPGTERITFHFVDDGSMPQAMENGDLDVIAPQATLDTLQQLENMGDQIVIHEQELATWEHLDMNHSEDSVFQDHAVREAFALCVPRQLILDNLIEPLYPEAELLNGREVLNFEDTYDEVISEAYDGRYDEQDIERAAELLEEADAVGAEVEIGYQSPNPRRSDQVQLIAEACGEAGFEISDGGHEAFFAEVIPSGDWDVAMFAWAGSGQIASGRNMYHSTGGQNDGSWSNEELDELWDELVITMDEEDRIPLLQGIEQILWDDLMSIPLYVHPGIFASDAEIYNVRATSAQTGITWNADQWQRSAE</sequence>
<dbReference type="PANTHER" id="PTHR30290">
    <property type="entry name" value="PERIPLASMIC BINDING COMPONENT OF ABC TRANSPORTER"/>
    <property type="match status" value="1"/>
</dbReference>
<dbReference type="Gene3D" id="3.90.76.10">
    <property type="entry name" value="Dipeptide-binding Protein, Domain 1"/>
    <property type="match status" value="1"/>
</dbReference>